<name>A0AA38L4P7_TAXCH</name>
<gene>
    <name evidence="1" type="ORF">KI387_027986</name>
</gene>
<proteinExistence type="predicted"/>
<dbReference type="Proteomes" id="UP000824469">
    <property type="component" value="Unassembled WGS sequence"/>
</dbReference>
<organism evidence="1 2">
    <name type="scientific">Taxus chinensis</name>
    <name type="common">Chinese yew</name>
    <name type="synonym">Taxus wallichiana var. chinensis</name>
    <dbReference type="NCBI Taxonomy" id="29808"/>
    <lineage>
        <taxon>Eukaryota</taxon>
        <taxon>Viridiplantae</taxon>
        <taxon>Streptophyta</taxon>
        <taxon>Embryophyta</taxon>
        <taxon>Tracheophyta</taxon>
        <taxon>Spermatophyta</taxon>
        <taxon>Pinopsida</taxon>
        <taxon>Pinidae</taxon>
        <taxon>Conifers II</taxon>
        <taxon>Cupressales</taxon>
        <taxon>Taxaceae</taxon>
        <taxon>Taxus</taxon>
    </lineage>
</organism>
<dbReference type="EMBL" id="JAHRHJ020000006">
    <property type="protein sequence ID" value="KAH9312951.1"/>
    <property type="molecule type" value="Genomic_DNA"/>
</dbReference>
<reference evidence="1 2" key="1">
    <citation type="journal article" date="2021" name="Nat. Plants">
        <title>The Taxus genome provides insights into paclitaxel biosynthesis.</title>
        <authorList>
            <person name="Xiong X."/>
            <person name="Gou J."/>
            <person name="Liao Q."/>
            <person name="Li Y."/>
            <person name="Zhou Q."/>
            <person name="Bi G."/>
            <person name="Li C."/>
            <person name="Du R."/>
            <person name="Wang X."/>
            <person name="Sun T."/>
            <person name="Guo L."/>
            <person name="Liang H."/>
            <person name="Lu P."/>
            <person name="Wu Y."/>
            <person name="Zhang Z."/>
            <person name="Ro D.K."/>
            <person name="Shang Y."/>
            <person name="Huang S."/>
            <person name="Yan J."/>
        </authorList>
    </citation>
    <scope>NUCLEOTIDE SEQUENCE [LARGE SCALE GENOMIC DNA]</scope>
    <source>
        <strain evidence="1">Ta-2019</strain>
    </source>
</reference>
<feature type="non-terminal residue" evidence="1">
    <location>
        <position position="54"/>
    </location>
</feature>
<accession>A0AA38L4P7</accession>
<sequence length="54" mass="6090">MRGGEFYGSDKDVELFVEMDPTRRYGYYDVALGHGAIIWGPEIVPTEAPTCLHE</sequence>
<evidence type="ECO:0000313" key="2">
    <source>
        <dbReference type="Proteomes" id="UP000824469"/>
    </source>
</evidence>
<evidence type="ECO:0000313" key="1">
    <source>
        <dbReference type="EMBL" id="KAH9312951.1"/>
    </source>
</evidence>
<dbReference type="AlphaFoldDB" id="A0AA38L4P7"/>
<comment type="caution">
    <text evidence="1">The sequence shown here is derived from an EMBL/GenBank/DDBJ whole genome shotgun (WGS) entry which is preliminary data.</text>
</comment>
<keyword evidence="2" id="KW-1185">Reference proteome</keyword>
<protein>
    <submittedName>
        <fullName evidence="1">Uncharacterized protein</fullName>
    </submittedName>
</protein>